<dbReference type="RefSeq" id="WP_157185701.1">
    <property type="nucleotide sequence ID" value="NZ_JACHIT010000001.1"/>
</dbReference>
<comment type="caution">
    <text evidence="1">The sequence shown here is derived from an EMBL/GenBank/DDBJ whole genome shotgun (WGS) entry which is preliminary data.</text>
</comment>
<sequence>MTDLPSCQQLRHDWSVTSPPSTPEVDALVVFLSAALDTDIEPAKTMLAENGFDSIQWTQLPAEGLAKGLPEILGDCAGLVAIIDRTSVAPAVLLEIGAALGRGLPVVVLAMKAEAAESLPPVLRELAVVVAQGNRSASGVRLAETLRALLELQSSPSSSQALSVPDQARSASMELVESAFAGQVEEVVAGLLLNKGARIVATPKFQVSEGRAFIPDLAIWVDRLPHPGFNPVFVEVAGTYWDGRDLVNAFSERIAVFRDQMAIFGCVLGLVVTRDERPVSWYVDDKSAIAVMGLDVLAEQDLVRLLSDGRNRWVHGYR</sequence>
<evidence type="ECO:0000313" key="1">
    <source>
        <dbReference type="EMBL" id="MBB5912174.1"/>
    </source>
</evidence>
<evidence type="ECO:0000313" key="2">
    <source>
        <dbReference type="Proteomes" id="UP000540412"/>
    </source>
</evidence>
<dbReference type="Proteomes" id="UP000540412">
    <property type="component" value="Unassembled WGS sequence"/>
</dbReference>
<reference evidence="1 2" key="1">
    <citation type="submission" date="2020-08" db="EMBL/GenBank/DDBJ databases">
        <title>Sequencing the genomes of 1000 actinobacteria strains.</title>
        <authorList>
            <person name="Klenk H.-P."/>
        </authorList>
    </citation>
    <scope>NUCLEOTIDE SEQUENCE [LARGE SCALE GENOMIC DNA]</scope>
    <source>
        <strain evidence="1 2">DSM 43582</strain>
    </source>
</reference>
<accession>A0A7W9P9U9</accession>
<organism evidence="1 2">
    <name type="scientific">Nocardia transvalensis</name>
    <dbReference type="NCBI Taxonomy" id="37333"/>
    <lineage>
        <taxon>Bacteria</taxon>
        <taxon>Bacillati</taxon>
        <taxon>Actinomycetota</taxon>
        <taxon>Actinomycetes</taxon>
        <taxon>Mycobacteriales</taxon>
        <taxon>Nocardiaceae</taxon>
        <taxon>Nocardia</taxon>
    </lineage>
</organism>
<gene>
    <name evidence="1" type="ORF">BJY24_001041</name>
</gene>
<proteinExistence type="predicted"/>
<dbReference type="AlphaFoldDB" id="A0A7W9P9U9"/>
<name>A0A7W9P9U9_9NOCA</name>
<dbReference type="EMBL" id="JACHIT010000001">
    <property type="protein sequence ID" value="MBB5912174.1"/>
    <property type="molecule type" value="Genomic_DNA"/>
</dbReference>
<keyword evidence="2" id="KW-1185">Reference proteome</keyword>
<protein>
    <submittedName>
        <fullName evidence="1">Uncharacterized protein</fullName>
    </submittedName>
</protein>